<gene>
    <name evidence="3" type="ORF">C3L33_07876</name>
</gene>
<feature type="compositionally biased region" description="Low complexity" evidence="1">
    <location>
        <begin position="806"/>
        <end position="827"/>
    </location>
</feature>
<feature type="compositionally biased region" description="Low complexity" evidence="1">
    <location>
        <begin position="756"/>
        <end position="765"/>
    </location>
</feature>
<feature type="region of interest" description="Disordered" evidence="1">
    <location>
        <begin position="508"/>
        <end position="543"/>
    </location>
</feature>
<feature type="compositionally biased region" description="Polar residues" evidence="1">
    <location>
        <begin position="508"/>
        <end position="517"/>
    </location>
</feature>
<dbReference type="Proteomes" id="UP000428333">
    <property type="component" value="Linkage Group LG05"/>
</dbReference>
<dbReference type="SUPFAM" id="SSF81301">
    <property type="entry name" value="Nucleotidyltransferase"/>
    <property type="match status" value="1"/>
</dbReference>
<dbReference type="EMBL" id="QEFC01001140">
    <property type="protein sequence ID" value="KAE9460260.1"/>
    <property type="molecule type" value="Genomic_DNA"/>
</dbReference>
<feature type="compositionally biased region" description="Basic and acidic residues" evidence="1">
    <location>
        <begin position="793"/>
        <end position="805"/>
    </location>
</feature>
<dbReference type="Pfam" id="PF26180">
    <property type="entry name" value="PAP-OAS1"/>
    <property type="match status" value="1"/>
</dbReference>
<feature type="compositionally biased region" description="Basic and acidic residues" evidence="1">
    <location>
        <begin position="734"/>
        <end position="748"/>
    </location>
</feature>
<sequence length="1370" mass="153000">MGEDEGWAEPSGLLRPNGLLANAGPVIRVLDLERWSKAEERTAELIACIQPNPPSEGRRTAVADYVQRLIMKCFPCQELLKGQRRSGKGVIWDIDLSAFSNNGDLKDTWANHVRDMLKGEEENENAEFRVKEVQYIQADVKIIKCLVENIVVDISFNQLGGLCTLCFLEEVDHLISQNHLLKRSIILIKAWCYYESRILGAHHGLISTYALETLVLYIFHVFNNSFTGPLEVLYRFLEFFSNFDWDNFCVSLWGPVPIRSLPDVTAEHPRKDKGELLLSKLFLDACSSVYAVFPSGQENQGQHFVSKHFNVIDPLRVNNNLGRSVSKGNFFRIRSAFAFGAKRLARLLHCPKENLVYEVNQFFMNTWDRHGSGNRPDAPRTDLWYLTLSTPHQLHRPENLKNIPSAKTLNDNSSGRDVEVVESRLHNISSQHSNLSAENTSRSPNIFAALPTESQKTYGNLNSSRVSDPVAREVSSNLGMHQRSFRSHHLVNDIQGRFLFARTRSSPELSDTYSDVSSRGRHDRTPESGKTQPTSTRQDSSRWNNQRSELLINHSSQSSTDDPAPIREIPFNQSLESAVDSTSGFYRHRRDLGGDEFASVSGTHGMHQEEQDLVNLMASSSLNGQVHVPLNLASPHRPIQISPSILASMEYAQRTLAGMVPQNVSSIDPSFSNMQFPQGFVSPSLTHFFPGLTQNFPDTIEPGNGNFGSMEMKTGEVHHDFWKDVGSTEGFESDSGHHDILQSDEKPESSVIFVPSSRLSGSGSSMRVKQRSTKENRGSMQEDHEYGFPYQDNRGKGVYFDDRTTSPRFSSAAHSSSLRSKTSSESSWDGSSAKVSKSTREKRGKKTVVAEISSTYGKYRNASENTNQVEEDESDWNSLSTMSGEMEERNSGPQPFGNLRGPRQHLSGYDLARTSGSDSMIPIAPVLLGPGSRESSLDNSGGVPFAFYPTGPPVPFITMLPFYNVPPEMRTSDSSTSHFSGEDNLISSEEIDHSEQLSTTSSSMRAAFVGTGNEHKSDILNSDFTSHWQNLQFGRFCQNPRYRGPLNYHSPVVVPPMYLQGRVPWDGPGRPVSANTNPLTQIMGYGHRLIPVAPLQHVPNRPPNVYQQHADEVPRYRSGTGTYLPNPKVSVRDRNSSGARRGSYHNDRSDNHGDREGKWNNSSKSRAAGRHHSRSQTEKSSSRLQSHSQNGPSHSDSSHAPPNMAYSMYQLPVMNPSGISSNGQTLPSVVMLYPFDHNASYSSHAEQLEFGSLGPAGFTCTNERQLSEGSQAKEQRFHRASVLRSSPDQPSSPHLQRFRKFSGGFDYFARSVAQRNYELKEEDFPPLAFPNQSGISSHCRRVLIDKFPVHLPPLALVQDVNSVTTAAWLR</sequence>
<evidence type="ECO:0000313" key="3">
    <source>
        <dbReference type="EMBL" id="KAE9460260.1"/>
    </source>
</evidence>
<comment type="caution">
    <text evidence="3">The sequence shown here is derived from an EMBL/GenBank/DDBJ whole genome shotgun (WGS) entry which is preliminary data.</text>
</comment>
<name>A0A6A4LQG7_9ERIC</name>
<dbReference type="FunFam" id="1.10.1410.10:FF:000013">
    <property type="entry name" value="PAP/OAS1 substrate-binding domain superfamily"/>
    <property type="match status" value="1"/>
</dbReference>
<dbReference type="InterPro" id="IPR043519">
    <property type="entry name" value="NT_sf"/>
</dbReference>
<feature type="compositionally biased region" description="Basic and acidic residues" evidence="1">
    <location>
        <begin position="518"/>
        <end position="527"/>
    </location>
</feature>
<dbReference type="InterPro" id="IPR058921">
    <property type="entry name" value="PAP/OAS1-rel"/>
</dbReference>
<keyword evidence="4" id="KW-1185">Reference proteome</keyword>
<reference evidence="3 4" key="1">
    <citation type="journal article" date="2019" name="Genome Biol. Evol.">
        <title>The Rhododendron genome and chromosomal organization provide insight into shared whole-genome duplications across the heath family (Ericaceae).</title>
        <authorList>
            <person name="Soza V.L."/>
            <person name="Lindsley D."/>
            <person name="Waalkes A."/>
            <person name="Ramage E."/>
            <person name="Patwardhan R.P."/>
            <person name="Burton J.N."/>
            <person name="Adey A."/>
            <person name="Kumar A."/>
            <person name="Qiu R."/>
            <person name="Shendure J."/>
            <person name="Hall B."/>
        </authorList>
    </citation>
    <scope>NUCLEOTIDE SEQUENCE [LARGE SCALE GENOMIC DNA]</scope>
    <source>
        <strain evidence="3">RSF 1966-606</strain>
    </source>
</reference>
<evidence type="ECO:0000313" key="4">
    <source>
        <dbReference type="Proteomes" id="UP000428333"/>
    </source>
</evidence>
<feature type="compositionally biased region" description="Polar residues" evidence="1">
    <location>
        <begin position="528"/>
        <end position="543"/>
    </location>
</feature>
<feature type="non-terminal residue" evidence="3">
    <location>
        <position position="1"/>
    </location>
</feature>
<dbReference type="InterPro" id="IPR058920">
    <property type="entry name" value="PAP-OAS1-bd-rel"/>
</dbReference>
<feature type="region of interest" description="Disordered" evidence="1">
    <location>
        <begin position="1112"/>
        <end position="1204"/>
    </location>
</feature>
<proteinExistence type="predicted"/>
<feature type="region of interest" description="Disordered" evidence="1">
    <location>
        <begin position="883"/>
        <end position="902"/>
    </location>
</feature>
<dbReference type="SUPFAM" id="SSF81631">
    <property type="entry name" value="PAP/OAS1 substrate-binding domain"/>
    <property type="match status" value="1"/>
</dbReference>
<feature type="domain" description="PAP/OAS1 substrate-binding-related" evidence="2">
    <location>
        <begin position="175"/>
        <end position="367"/>
    </location>
</feature>
<dbReference type="PANTHER" id="PTHR45979:SF30">
    <property type="entry name" value="NUCLEOTIDYLTRANSFERASE"/>
    <property type="match status" value="1"/>
</dbReference>
<organism evidence="3 4">
    <name type="scientific">Rhododendron williamsianum</name>
    <dbReference type="NCBI Taxonomy" id="262921"/>
    <lineage>
        <taxon>Eukaryota</taxon>
        <taxon>Viridiplantae</taxon>
        <taxon>Streptophyta</taxon>
        <taxon>Embryophyta</taxon>
        <taxon>Tracheophyta</taxon>
        <taxon>Spermatophyta</taxon>
        <taxon>Magnoliopsida</taxon>
        <taxon>eudicotyledons</taxon>
        <taxon>Gunneridae</taxon>
        <taxon>Pentapetalae</taxon>
        <taxon>asterids</taxon>
        <taxon>Ericales</taxon>
        <taxon>Ericaceae</taxon>
        <taxon>Ericoideae</taxon>
        <taxon>Rhodoreae</taxon>
        <taxon>Rhododendron</taxon>
    </lineage>
</organism>
<feature type="compositionally biased region" description="Basic and acidic residues" evidence="1">
    <location>
        <begin position="1144"/>
        <end position="1158"/>
    </location>
</feature>
<accession>A0A6A4LQG7</accession>
<feature type="compositionally biased region" description="Polar residues" evidence="1">
    <location>
        <begin position="1182"/>
        <end position="1200"/>
    </location>
</feature>
<feature type="region of interest" description="Disordered" evidence="1">
    <location>
        <begin position="726"/>
        <end position="847"/>
    </location>
</feature>
<dbReference type="PANTHER" id="PTHR45979">
    <property type="entry name" value="PAP/OAS1 SUBSTRATE-BINDING DOMAIN SUPERFAMILY"/>
    <property type="match status" value="1"/>
</dbReference>
<dbReference type="Gene3D" id="1.10.1410.10">
    <property type="match status" value="1"/>
</dbReference>
<protein>
    <recommendedName>
        <fullName evidence="2">PAP/OAS1 substrate-binding-related domain-containing protein</fullName>
    </recommendedName>
</protein>
<evidence type="ECO:0000256" key="1">
    <source>
        <dbReference type="SAM" id="MobiDB-lite"/>
    </source>
</evidence>
<dbReference type="OrthoDB" id="273917at2759"/>
<evidence type="ECO:0000259" key="2">
    <source>
        <dbReference type="Pfam" id="PF26180"/>
    </source>
</evidence>
<feature type="compositionally biased region" description="Basic and acidic residues" evidence="1">
    <location>
        <begin position="772"/>
        <end position="786"/>
    </location>
</feature>